<keyword evidence="2" id="KW-1185">Reference proteome</keyword>
<feature type="non-terminal residue" evidence="1">
    <location>
        <position position="97"/>
    </location>
</feature>
<comment type="caution">
    <text evidence="1">The sequence shown here is derived from an EMBL/GenBank/DDBJ whole genome shotgun (WGS) entry which is preliminary data.</text>
</comment>
<dbReference type="Proteomes" id="UP000805841">
    <property type="component" value="Unassembled WGS sequence"/>
</dbReference>
<evidence type="ECO:0008006" key="3">
    <source>
        <dbReference type="Google" id="ProtNLM"/>
    </source>
</evidence>
<organism evidence="1 2">
    <name type="scientific">Pseudomonas typographi</name>
    <dbReference type="NCBI Taxonomy" id="2715964"/>
    <lineage>
        <taxon>Bacteria</taxon>
        <taxon>Pseudomonadati</taxon>
        <taxon>Pseudomonadota</taxon>
        <taxon>Gammaproteobacteria</taxon>
        <taxon>Pseudomonadales</taxon>
        <taxon>Pseudomonadaceae</taxon>
        <taxon>Pseudomonas</taxon>
    </lineage>
</organism>
<protein>
    <recommendedName>
        <fullName evidence="3">TonB-dependent receptor</fullName>
    </recommendedName>
</protein>
<reference evidence="1 2" key="1">
    <citation type="journal article" date="2020" name="Insects">
        <title>Bacteria Belonging to Pseudomonas typographi sp. nov. from the Bark Beetle Ips typographus Have Genomic Potential to Aid in the Host Ecology.</title>
        <authorList>
            <person name="Peral-Aranega E."/>
            <person name="Saati-Santamaria Z."/>
            <person name="Kolarik M."/>
            <person name="Rivas R."/>
            <person name="Garcia-Fraile P."/>
        </authorList>
    </citation>
    <scope>NUCLEOTIDE SEQUENCE [LARGE SCALE GENOMIC DNA]</scope>
    <source>
        <strain evidence="1 2">CA3A</strain>
    </source>
</reference>
<sequence>PVESPDSLINTSYANILDAISEGPIVGLVNGAQSIYLDETPLGNADGSLNFTGVTWEQRYGEHDQDYITGFPSVESEQSVGVELTAAQPWTQAISNL</sequence>
<feature type="non-terminal residue" evidence="1">
    <location>
        <position position="1"/>
    </location>
</feature>
<dbReference type="RefSeq" id="WP_190427727.1">
    <property type="nucleotide sequence ID" value="NZ_JAAOCA010000162.1"/>
</dbReference>
<evidence type="ECO:0000313" key="1">
    <source>
        <dbReference type="EMBL" id="MBD1602567.1"/>
    </source>
</evidence>
<dbReference type="EMBL" id="JAAOCA010000162">
    <property type="protein sequence ID" value="MBD1602567.1"/>
    <property type="molecule type" value="Genomic_DNA"/>
</dbReference>
<dbReference type="PANTHER" id="PTHR36251:SF2">
    <property type="entry name" value="GIFSY-2 PROPHAGE HOST SPECIFICITY PROTEIN J, PHAGE LAMBDA"/>
    <property type="match status" value="1"/>
</dbReference>
<dbReference type="InterPro" id="IPR053171">
    <property type="entry name" value="Viral_Tip_Attach_Protein"/>
</dbReference>
<accession>A0ABR7ZAY3</accession>
<name>A0ABR7ZAY3_9PSED</name>
<proteinExistence type="predicted"/>
<gene>
    <name evidence="1" type="ORF">HAQ05_28285</name>
</gene>
<evidence type="ECO:0000313" key="2">
    <source>
        <dbReference type="Proteomes" id="UP000805841"/>
    </source>
</evidence>
<dbReference type="PANTHER" id="PTHR36251">
    <property type="entry name" value="FELS-1 PROPHAGE HOST SPECIFICITY PROTEIN-RELATED"/>
    <property type="match status" value="1"/>
</dbReference>